<gene>
    <name evidence="5" type="ORF">SAMN04487885_103132</name>
</gene>
<sequence length="259" mass="29792">MKSKINTSSDHIKSLLKQFKLLDIQLNYEAEIAYAIEHNIGYREFLVRLLDIEAKGKKERNAERNIKASKFEGIKRLEEFDFSFPDKINEAKVRDLETLSFINNKENVILIGPPGVGKSHISISLGVLACKSGFKVLFTTAQEFMDKLYKSYLQGTLESNFKAIRKIDLLIIDELGHFQMDKEKESIFFQIIRQRYEKGSLILTTNTPLGNWDKIFTSKLAATAILDRLMHHCHLISITGDSYRVKGKIRRKSNDETES</sequence>
<dbReference type="CDD" id="cd00009">
    <property type="entry name" value="AAA"/>
    <property type="match status" value="1"/>
</dbReference>
<dbReference type="SMART" id="SM00382">
    <property type="entry name" value="AAA"/>
    <property type="match status" value="1"/>
</dbReference>
<keyword evidence="3" id="KW-0067">ATP-binding</keyword>
<dbReference type="InterPro" id="IPR028350">
    <property type="entry name" value="DNAC/IstB-like"/>
</dbReference>
<dbReference type="EMBL" id="FOOE01000003">
    <property type="protein sequence ID" value="SFF58191.1"/>
    <property type="molecule type" value="Genomic_DNA"/>
</dbReference>
<dbReference type="InterPro" id="IPR047661">
    <property type="entry name" value="IstB"/>
</dbReference>
<evidence type="ECO:0000313" key="6">
    <source>
        <dbReference type="Proteomes" id="UP000182135"/>
    </source>
</evidence>
<organism evidence="5 6">
    <name type="scientific">Clostridium cadaveris</name>
    <dbReference type="NCBI Taxonomy" id="1529"/>
    <lineage>
        <taxon>Bacteria</taxon>
        <taxon>Bacillati</taxon>
        <taxon>Bacillota</taxon>
        <taxon>Clostridia</taxon>
        <taxon>Eubacteriales</taxon>
        <taxon>Clostridiaceae</taxon>
        <taxon>Clostridium</taxon>
    </lineage>
</organism>
<keyword evidence="6" id="KW-1185">Reference proteome</keyword>
<dbReference type="InterPro" id="IPR002611">
    <property type="entry name" value="IstB_ATP-bd"/>
</dbReference>
<dbReference type="OrthoDB" id="9776217at2"/>
<evidence type="ECO:0000313" key="5">
    <source>
        <dbReference type="EMBL" id="SFF58191.1"/>
    </source>
</evidence>
<feature type="domain" description="AAA+ ATPase" evidence="4">
    <location>
        <begin position="104"/>
        <end position="237"/>
    </location>
</feature>
<evidence type="ECO:0000256" key="2">
    <source>
        <dbReference type="ARBA" id="ARBA00022741"/>
    </source>
</evidence>
<dbReference type="Pfam" id="PF01695">
    <property type="entry name" value="IstB_IS21"/>
    <property type="match status" value="1"/>
</dbReference>
<dbReference type="eggNOG" id="COG1484">
    <property type="taxonomic scope" value="Bacteria"/>
</dbReference>
<accession>A0A1I2JZC8</accession>
<dbReference type="InterPro" id="IPR027417">
    <property type="entry name" value="P-loop_NTPase"/>
</dbReference>
<dbReference type="STRING" id="1529.SAMN04487885_103132"/>
<dbReference type="GO" id="GO:0005524">
    <property type="term" value="F:ATP binding"/>
    <property type="evidence" value="ECO:0007669"/>
    <property type="project" value="UniProtKB-KW"/>
</dbReference>
<dbReference type="Gene3D" id="3.40.50.300">
    <property type="entry name" value="P-loop containing nucleotide triphosphate hydrolases"/>
    <property type="match status" value="1"/>
</dbReference>
<dbReference type="PANTHER" id="PTHR30050">
    <property type="entry name" value="CHROMOSOMAL REPLICATION INITIATOR PROTEIN DNAA"/>
    <property type="match status" value="1"/>
</dbReference>
<keyword evidence="2" id="KW-0547">Nucleotide-binding</keyword>
<protein>
    <submittedName>
        <fullName evidence="5">DNA replication protein DnaC</fullName>
    </submittedName>
</protein>
<dbReference type="RefSeq" id="WP_027640087.1">
    <property type="nucleotide sequence ID" value="NZ_FOOE01000003.1"/>
</dbReference>
<dbReference type="SUPFAM" id="SSF52540">
    <property type="entry name" value="P-loop containing nucleoside triphosphate hydrolases"/>
    <property type="match status" value="1"/>
</dbReference>
<evidence type="ECO:0000256" key="3">
    <source>
        <dbReference type="ARBA" id="ARBA00022840"/>
    </source>
</evidence>
<evidence type="ECO:0000259" key="4">
    <source>
        <dbReference type="SMART" id="SM00382"/>
    </source>
</evidence>
<reference evidence="5 6" key="1">
    <citation type="submission" date="2016-10" db="EMBL/GenBank/DDBJ databases">
        <authorList>
            <person name="de Groot N.N."/>
        </authorList>
    </citation>
    <scope>NUCLEOTIDE SEQUENCE [LARGE SCALE GENOMIC DNA]</scope>
    <source>
        <strain evidence="5 6">NLAE-zl-G419</strain>
    </source>
</reference>
<name>A0A1I2JZC8_9CLOT</name>
<dbReference type="GO" id="GO:0006260">
    <property type="term" value="P:DNA replication"/>
    <property type="evidence" value="ECO:0007669"/>
    <property type="project" value="TreeGrafter"/>
</dbReference>
<dbReference type="PANTHER" id="PTHR30050:SF4">
    <property type="entry name" value="ATP-BINDING PROTEIN RV3427C IN INSERTION SEQUENCE-RELATED"/>
    <property type="match status" value="1"/>
</dbReference>
<evidence type="ECO:0000256" key="1">
    <source>
        <dbReference type="ARBA" id="ARBA00008059"/>
    </source>
</evidence>
<dbReference type="InterPro" id="IPR003593">
    <property type="entry name" value="AAA+_ATPase"/>
</dbReference>
<dbReference type="AlphaFoldDB" id="A0A1I2JZC8"/>
<proteinExistence type="inferred from homology"/>
<comment type="similarity">
    <text evidence="1">Belongs to the IS21/IS1162 putative ATP-binding protein family.</text>
</comment>
<dbReference type="Proteomes" id="UP000182135">
    <property type="component" value="Unassembled WGS sequence"/>
</dbReference>
<dbReference type="PIRSF" id="PIRSF003073">
    <property type="entry name" value="DNAC_TnpB_IstB"/>
    <property type="match status" value="1"/>
</dbReference>
<dbReference type="NCBIfam" id="NF038214">
    <property type="entry name" value="IS21_help_AAA"/>
    <property type="match status" value="1"/>
</dbReference>